<reference evidence="3 4" key="1">
    <citation type="submission" date="2017-11" db="EMBL/GenBank/DDBJ databases">
        <title>Streptomyces carmine sp. nov., a novel actinomycete isolated from Sophora alopecuroides in Xinjiang, China.</title>
        <authorList>
            <person name="Wang Y."/>
            <person name="Luo X."/>
            <person name="Wan C."/>
            <person name="Zhang L."/>
        </authorList>
    </citation>
    <scope>NUCLEOTIDE SEQUENCE [LARGE SCALE GENOMIC DNA]</scope>
    <source>
        <strain evidence="3 4">TRM SA0054</strain>
    </source>
</reference>
<protein>
    <recommendedName>
        <fullName evidence="5">Integral membrane protein</fullName>
    </recommendedName>
</protein>
<feature type="region of interest" description="Disordered" evidence="1">
    <location>
        <begin position="128"/>
        <end position="194"/>
    </location>
</feature>
<keyword evidence="2" id="KW-0812">Transmembrane</keyword>
<dbReference type="Proteomes" id="UP000230407">
    <property type="component" value="Unassembled WGS sequence"/>
</dbReference>
<feature type="transmembrane region" description="Helical" evidence="2">
    <location>
        <begin position="21"/>
        <end position="44"/>
    </location>
</feature>
<evidence type="ECO:0000313" key="4">
    <source>
        <dbReference type="Proteomes" id="UP000230407"/>
    </source>
</evidence>
<evidence type="ECO:0008006" key="5">
    <source>
        <dbReference type="Google" id="ProtNLM"/>
    </source>
</evidence>
<evidence type="ECO:0000256" key="2">
    <source>
        <dbReference type="SAM" id="Phobius"/>
    </source>
</evidence>
<proteinExistence type="predicted"/>
<keyword evidence="4" id="KW-1185">Reference proteome</keyword>
<gene>
    <name evidence="3" type="ORF">CUT44_22280</name>
</gene>
<dbReference type="AlphaFoldDB" id="A0A2M8LUQ6"/>
<feature type="compositionally biased region" description="Basic and acidic residues" evidence="1">
    <location>
        <begin position="177"/>
        <end position="194"/>
    </location>
</feature>
<feature type="transmembrane region" description="Helical" evidence="2">
    <location>
        <begin position="56"/>
        <end position="76"/>
    </location>
</feature>
<sequence length="194" mass="20564">MYGPAVPPPAPSRRGPGAGGMVVRLLFAAVPLLSLGLLSWVPSLRFALIRGRRADWAVFAVSAVLTAVYVVLLFTVPEGGKDAEGTASLPAGLYMVLLFGGATVHAVLGDRFLRDPAAYRTGRPVPYPLAGHPGPPPAAYPQPYAAPVPFQPQPQPQPQPPSTRMRQVASELDELDALLRGRDGYGRGHEQGSR</sequence>
<dbReference type="EMBL" id="PGGW01000063">
    <property type="protein sequence ID" value="PJE95690.1"/>
    <property type="molecule type" value="Genomic_DNA"/>
</dbReference>
<feature type="transmembrane region" description="Helical" evidence="2">
    <location>
        <begin position="88"/>
        <end position="108"/>
    </location>
</feature>
<evidence type="ECO:0000256" key="1">
    <source>
        <dbReference type="SAM" id="MobiDB-lite"/>
    </source>
</evidence>
<keyword evidence="2" id="KW-1133">Transmembrane helix</keyword>
<comment type="caution">
    <text evidence="3">The sequence shown here is derived from an EMBL/GenBank/DDBJ whole genome shotgun (WGS) entry which is preliminary data.</text>
</comment>
<feature type="compositionally biased region" description="Pro residues" evidence="1">
    <location>
        <begin position="133"/>
        <end position="161"/>
    </location>
</feature>
<organism evidence="3 4">
    <name type="scientific">Streptomyces carminius</name>
    <dbReference type="NCBI Taxonomy" id="2665496"/>
    <lineage>
        <taxon>Bacteria</taxon>
        <taxon>Bacillati</taxon>
        <taxon>Actinomycetota</taxon>
        <taxon>Actinomycetes</taxon>
        <taxon>Kitasatosporales</taxon>
        <taxon>Streptomycetaceae</taxon>
        <taxon>Streptomyces</taxon>
    </lineage>
</organism>
<name>A0A2M8LUQ6_9ACTN</name>
<evidence type="ECO:0000313" key="3">
    <source>
        <dbReference type="EMBL" id="PJE95690.1"/>
    </source>
</evidence>
<keyword evidence="2" id="KW-0472">Membrane</keyword>
<accession>A0A2M8LUQ6</accession>